<name>A0A1R3SW44_9BACT</name>
<keyword evidence="4 6" id="KW-1133">Transmembrane helix</keyword>
<dbReference type="Pfam" id="PF13440">
    <property type="entry name" value="Polysacc_synt_3"/>
    <property type="match status" value="1"/>
</dbReference>
<reference evidence="7 8" key="1">
    <citation type="submission" date="2016-08" db="EMBL/GenBank/DDBJ databases">
        <authorList>
            <person name="Seilhamer J.J."/>
        </authorList>
    </citation>
    <scope>NUCLEOTIDE SEQUENCE [LARGE SCALE GENOMIC DNA]</scope>
    <source>
        <strain evidence="7">M3/6</strain>
    </source>
</reference>
<evidence type="ECO:0000256" key="5">
    <source>
        <dbReference type="ARBA" id="ARBA00023136"/>
    </source>
</evidence>
<keyword evidence="5 6" id="KW-0472">Membrane</keyword>
<feature type="transmembrane region" description="Helical" evidence="6">
    <location>
        <begin position="260"/>
        <end position="281"/>
    </location>
</feature>
<dbReference type="Proteomes" id="UP000187464">
    <property type="component" value="Chromosome I"/>
</dbReference>
<feature type="transmembrane region" description="Helical" evidence="6">
    <location>
        <begin position="400"/>
        <end position="418"/>
    </location>
</feature>
<accession>A0A1R3SW44</accession>
<evidence type="ECO:0000256" key="2">
    <source>
        <dbReference type="ARBA" id="ARBA00022475"/>
    </source>
</evidence>
<feature type="transmembrane region" description="Helical" evidence="6">
    <location>
        <begin position="455"/>
        <end position="473"/>
    </location>
</feature>
<feature type="transmembrane region" description="Helical" evidence="6">
    <location>
        <begin position="127"/>
        <end position="149"/>
    </location>
</feature>
<keyword evidence="8" id="KW-1185">Reference proteome</keyword>
<dbReference type="CDD" id="cd13125">
    <property type="entry name" value="MATE_like_10"/>
    <property type="match status" value="1"/>
</dbReference>
<dbReference type="AlphaFoldDB" id="A0A1R3SW44"/>
<feature type="transmembrane region" description="Helical" evidence="6">
    <location>
        <begin position="161"/>
        <end position="179"/>
    </location>
</feature>
<dbReference type="GO" id="GO:0009246">
    <property type="term" value="P:enterobacterial common antigen biosynthetic process"/>
    <property type="evidence" value="ECO:0007669"/>
    <property type="project" value="InterPro"/>
</dbReference>
<dbReference type="GO" id="GO:0005886">
    <property type="term" value="C:plasma membrane"/>
    <property type="evidence" value="ECO:0007669"/>
    <property type="project" value="UniProtKB-SubCell"/>
</dbReference>
<feature type="transmembrane region" description="Helical" evidence="6">
    <location>
        <begin position="92"/>
        <end position="115"/>
    </location>
</feature>
<feature type="transmembrane region" description="Helical" evidence="6">
    <location>
        <begin position="344"/>
        <end position="365"/>
    </location>
</feature>
<feature type="transmembrane region" description="Helical" evidence="6">
    <location>
        <begin position="372"/>
        <end position="394"/>
    </location>
</feature>
<evidence type="ECO:0000256" key="1">
    <source>
        <dbReference type="ARBA" id="ARBA00004651"/>
    </source>
</evidence>
<feature type="transmembrane region" description="Helical" evidence="6">
    <location>
        <begin position="43"/>
        <end position="71"/>
    </location>
</feature>
<gene>
    <name evidence="7" type="ORF">PSM36_1697</name>
</gene>
<dbReference type="EMBL" id="LT605205">
    <property type="protein sequence ID" value="SCD20516.1"/>
    <property type="molecule type" value="Genomic_DNA"/>
</dbReference>
<proteinExistence type="predicted"/>
<keyword evidence="2" id="KW-1003">Cell membrane</keyword>
<evidence type="ECO:0000256" key="3">
    <source>
        <dbReference type="ARBA" id="ARBA00022692"/>
    </source>
</evidence>
<dbReference type="PANTHER" id="PTHR30250">
    <property type="entry name" value="PST FAMILY PREDICTED COLANIC ACID TRANSPORTER"/>
    <property type="match status" value="1"/>
</dbReference>
<dbReference type="KEGG" id="psac:PSM36_1697"/>
<evidence type="ECO:0000313" key="8">
    <source>
        <dbReference type="Proteomes" id="UP000187464"/>
    </source>
</evidence>
<dbReference type="InterPro" id="IPR044550">
    <property type="entry name" value="WzxE"/>
</dbReference>
<evidence type="ECO:0000313" key="7">
    <source>
        <dbReference type="EMBL" id="SCD20516.1"/>
    </source>
</evidence>
<dbReference type="PANTHER" id="PTHR30250:SF11">
    <property type="entry name" value="O-ANTIGEN TRANSPORTER-RELATED"/>
    <property type="match status" value="1"/>
</dbReference>
<feature type="transmembrane region" description="Helical" evidence="6">
    <location>
        <begin position="12"/>
        <end position="31"/>
    </location>
</feature>
<keyword evidence="3 6" id="KW-0812">Transmembrane</keyword>
<feature type="transmembrane region" description="Helical" evidence="6">
    <location>
        <begin position="430"/>
        <end position="449"/>
    </location>
</feature>
<dbReference type="InterPro" id="IPR050833">
    <property type="entry name" value="Poly_Biosynth_Transport"/>
</dbReference>
<comment type="subcellular location">
    <subcellularLocation>
        <location evidence="1">Cell membrane</location>
        <topology evidence="1">Multi-pass membrane protein</topology>
    </subcellularLocation>
</comment>
<organism evidence="7 8">
    <name type="scientific">Proteiniphilum saccharofermentans</name>
    <dbReference type="NCBI Taxonomy" id="1642647"/>
    <lineage>
        <taxon>Bacteria</taxon>
        <taxon>Pseudomonadati</taxon>
        <taxon>Bacteroidota</taxon>
        <taxon>Bacteroidia</taxon>
        <taxon>Bacteroidales</taxon>
        <taxon>Dysgonomonadaceae</taxon>
        <taxon>Proteiniphilum</taxon>
    </lineage>
</organism>
<sequence>MTEKKDSYRQIMKATSVFGGVQVFQILISIIRSKFVAVLLGPTGMGVVGLLTTTTGLVNGLTNFGLGTIAVKSISEATNTGDEKRISTVVTVLRRMVWISGLLGALVTLVFSPWLSEFTFGNREYTLPFIWISVTLLLNQLTTGELVTLQALRRIQHLAKANLYGSLVGLFVTVPLYYLFGMDGIVPVIIITAFVTFFFAWYFARKIKLEKVTVSGEKTIAEGKSMMGTGFIISLSGLVALITGYLVRIYINHTGSVDDVGFYTAGFTLINTYVGMIFTAMGTDYFPGLSRVASDNGLCRESINQQSEIALLLLAPILIVFLVFVNLAVLILYSSEFLVISGMIYWAALGIFFKAVSWAIAFVFLAKGEGKLYFWNELGGSLYMLVFGILGFRWGGLDGLGFAFMVSYIVYLIQVFIIAKVKYNFSFHSVFKKIFTIQFLLALLTFGVVHFIERPYSYLIGILLIAVSSWYSFRELEKRIGIKELTQNFIRKIKRK</sequence>
<evidence type="ECO:0000256" key="6">
    <source>
        <dbReference type="SAM" id="Phobius"/>
    </source>
</evidence>
<feature type="transmembrane region" description="Helical" evidence="6">
    <location>
        <begin position="225"/>
        <end position="248"/>
    </location>
</feature>
<feature type="transmembrane region" description="Helical" evidence="6">
    <location>
        <begin position="185"/>
        <end position="204"/>
    </location>
</feature>
<dbReference type="RefSeq" id="WP_076930527.1">
    <property type="nucleotide sequence ID" value="NZ_LT605205.1"/>
</dbReference>
<evidence type="ECO:0000256" key="4">
    <source>
        <dbReference type="ARBA" id="ARBA00022989"/>
    </source>
</evidence>
<protein>
    <submittedName>
        <fullName evidence="7">MATE_like_10</fullName>
    </submittedName>
</protein>
<feature type="transmembrane region" description="Helical" evidence="6">
    <location>
        <begin position="309"/>
        <end position="332"/>
    </location>
</feature>
<dbReference type="STRING" id="1642647.PSM36_1697"/>